<sequence length="85" mass="9118">MSCRKRSTAPARIPAALGLIQSAVDLEDACPATGSALPAGDRPDVLNAWDLSLTEGDRLRDLQGEDILGRLAMETPHHPLSSWEL</sequence>
<name>A0AAD1TF04_PELCU</name>
<evidence type="ECO:0000313" key="1">
    <source>
        <dbReference type="EMBL" id="CAH2325497.1"/>
    </source>
</evidence>
<keyword evidence="2" id="KW-1185">Reference proteome</keyword>
<accession>A0AAD1TF04</accession>
<organism evidence="1 2">
    <name type="scientific">Pelobates cultripes</name>
    <name type="common">Western spadefoot toad</name>
    <dbReference type="NCBI Taxonomy" id="61616"/>
    <lineage>
        <taxon>Eukaryota</taxon>
        <taxon>Metazoa</taxon>
        <taxon>Chordata</taxon>
        <taxon>Craniata</taxon>
        <taxon>Vertebrata</taxon>
        <taxon>Euteleostomi</taxon>
        <taxon>Amphibia</taxon>
        <taxon>Batrachia</taxon>
        <taxon>Anura</taxon>
        <taxon>Pelobatoidea</taxon>
        <taxon>Pelobatidae</taxon>
        <taxon>Pelobates</taxon>
    </lineage>
</organism>
<dbReference type="AlphaFoldDB" id="A0AAD1TF04"/>
<proteinExistence type="predicted"/>
<dbReference type="Proteomes" id="UP001295444">
    <property type="component" value="Chromosome 12"/>
</dbReference>
<reference evidence="1" key="1">
    <citation type="submission" date="2022-03" db="EMBL/GenBank/DDBJ databases">
        <authorList>
            <person name="Alioto T."/>
            <person name="Alioto T."/>
            <person name="Gomez Garrido J."/>
        </authorList>
    </citation>
    <scope>NUCLEOTIDE SEQUENCE</scope>
</reference>
<dbReference type="EMBL" id="OW240923">
    <property type="protein sequence ID" value="CAH2325497.1"/>
    <property type="molecule type" value="Genomic_DNA"/>
</dbReference>
<gene>
    <name evidence="1" type="ORF">PECUL_23A021621</name>
</gene>
<protein>
    <submittedName>
        <fullName evidence="1">Uncharacterized protein</fullName>
    </submittedName>
</protein>
<evidence type="ECO:0000313" key="2">
    <source>
        <dbReference type="Proteomes" id="UP001295444"/>
    </source>
</evidence>